<dbReference type="Gene3D" id="3.40.50.300">
    <property type="entry name" value="P-loop containing nucleotide triphosphate hydrolases"/>
    <property type="match status" value="1"/>
</dbReference>
<dbReference type="Pfam" id="PF04760">
    <property type="entry name" value="IF2_N"/>
    <property type="match status" value="1"/>
</dbReference>
<dbReference type="InterPro" id="IPR027417">
    <property type="entry name" value="P-loop_NTPase"/>
</dbReference>
<dbReference type="InterPro" id="IPR005225">
    <property type="entry name" value="Small_GTP-bd"/>
</dbReference>
<evidence type="ECO:0000256" key="4">
    <source>
        <dbReference type="ARBA" id="ARBA00022490"/>
    </source>
</evidence>
<evidence type="ECO:0000256" key="5">
    <source>
        <dbReference type="ARBA" id="ARBA00022540"/>
    </source>
</evidence>
<dbReference type="GO" id="GO:0003743">
    <property type="term" value="F:translation initiation factor activity"/>
    <property type="evidence" value="ECO:0007669"/>
    <property type="project" value="UniProtKB-UniRule"/>
</dbReference>
<evidence type="ECO:0000256" key="7">
    <source>
        <dbReference type="ARBA" id="ARBA00022917"/>
    </source>
</evidence>
<evidence type="ECO:0000256" key="2">
    <source>
        <dbReference type="ARBA" id="ARBA00007733"/>
    </source>
</evidence>
<dbReference type="PROSITE" id="PS51722">
    <property type="entry name" value="G_TR_2"/>
    <property type="match status" value="1"/>
</dbReference>
<comment type="similarity">
    <text evidence="2 9 10">Belongs to the TRAFAC class translation factor GTPase superfamily. Classic translation factor GTPase family. IF-2 subfamily.</text>
</comment>
<feature type="domain" description="Tr-type G" evidence="12">
    <location>
        <begin position="139"/>
        <end position="309"/>
    </location>
</feature>
<dbReference type="EMBL" id="JACQAY010000052">
    <property type="protein sequence ID" value="MBI3538976.1"/>
    <property type="molecule type" value="Genomic_DNA"/>
</dbReference>
<dbReference type="Pfam" id="PF00009">
    <property type="entry name" value="GTP_EFTU"/>
    <property type="match status" value="1"/>
</dbReference>
<dbReference type="Gene3D" id="3.40.50.10050">
    <property type="entry name" value="Translation initiation factor IF- 2, domain 3"/>
    <property type="match status" value="1"/>
</dbReference>
<comment type="caution">
    <text evidence="13">The sequence shown here is derived from an EMBL/GenBank/DDBJ whole genome shotgun (WGS) entry which is preliminary data.</text>
</comment>
<dbReference type="CDD" id="cd03702">
    <property type="entry name" value="IF2_mtIF2_II"/>
    <property type="match status" value="1"/>
</dbReference>
<evidence type="ECO:0000256" key="9">
    <source>
        <dbReference type="HAMAP-Rule" id="MF_00100"/>
    </source>
</evidence>
<dbReference type="PROSITE" id="PS01176">
    <property type="entry name" value="IF2"/>
    <property type="match status" value="1"/>
</dbReference>
<comment type="function">
    <text evidence="9 10">One of the essential components for the initiation of protein synthesis. Protects formylmethionyl-tRNA from spontaneous hydrolysis and promotes its binding to the 30S ribosomal subunits. Also involved in the hydrolysis of GTP during the formation of the 70S ribosomal complex.</text>
</comment>
<dbReference type="FunFam" id="3.40.50.10050:FF:000001">
    <property type="entry name" value="Translation initiation factor IF-2"/>
    <property type="match status" value="1"/>
</dbReference>
<organism evidence="13 14">
    <name type="scientific">Eiseniibacteriota bacterium</name>
    <dbReference type="NCBI Taxonomy" id="2212470"/>
    <lineage>
        <taxon>Bacteria</taxon>
        <taxon>Candidatus Eiseniibacteriota</taxon>
    </lineage>
</organism>
<dbReference type="InterPro" id="IPR000178">
    <property type="entry name" value="TF_IF2_bacterial-like"/>
</dbReference>
<dbReference type="CDD" id="cd01887">
    <property type="entry name" value="IF2_eIF5B"/>
    <property type="match status" value="1"/>
</dbReference>
<dbReference type="NCBIfam" id="TIGR00487">
    <property type="entry name" value="IF-2"/>
    <property type="match status" value="1"/>
</dbReference>
<keyword evidence="5 9" id="KW-0396">Initiation factor</keyword>
<dbReference type="FunFam" id="3.40.50.300:FF:000019">
    <property type="entry name" value="Translation initiation factor IF-2"/>
    <property type="match status" value="1"/>
</dbReference>
<name>A0A9D6L557_UNCEI</name>
<dbReference type="GO" id="GO:0005737">
    <property type="term" value="C:cytoplasm"/>
    <property type="evidence" value="ECO:0007669"/>
    <property type="project" value="UniProtKB-SubCell"/>
</dbReference>
<dbReference type="PANTHER" id="PTHR43381">
    <property type="entry name" value="TRANSLATION INITIATION FACTOR IF-2-RELATED"/>
    <property type="match status" value="1"/>
</dbReference>
<evidence type="ECO:0000256" key="10">
    <source>
        <dbReference type="RuleBase" id="RU000644"/>
    </source>
</evidence>
<keyword evidence="6 9" id="KW-0547">Nucleotide-binding</keyword>
<dbReference type="SUPFAM" id="SSF52540">
    <property type="entry name" value="P-loop containing nucleoside triphosphate hydrolases"/>
    <property type="match status" value="1"/>
</dbReference>
<evidence type="ECO:0000313" key="13">
    <source>
        <dbReference type="EMBL" id="MBI3538976.1"/>
    </source>
</evidence>
<dbReference type="InterPro" id="IPR000795">
    <property type="entry name" value="T_Tr_GTP-bd_dom"/>
</dbReference>
<dbReference type="Pfam" id="PF03144">
    <property type="entry name" value="GTP_EFTU_D2"/>
    <property type="match status" value="1"/>
</dbReference>
<dbReference type="SUPFAM" id="SSF50447">
    <property type="entry name" value="Translation proteins"/>
    <property type="match status" value="2"/>
</dbReference>
<feature type="binding site" evidence="9">
    <location>
        <begin position="195"/>
        <end position="199"/>
    </location>
    <ligand>
        <name>GTP</name>
        <dbReference type="ChEBI" id="CHEBI:37565"/>
    </ligand>
</feature>
<comment type="subcellular location">
    <subcellularLocation>
        <location evidence="1 9 11">Cytoplasm</location>
    </subcellularLocation>
</comment>
<dbReference type="AlphaFoldDB" id="A0A9D6L557"/>
<keyword evidence="8 9" id="KW-0342">GTP-binding</keyword>
<dbReference type="FunFam" id="2.40.30.10:FF:000007">
    <property type="entry name" value="Translation initiation factor IF-2"/>
    <property type="match status" value="1"/>
</dbReference>
<dbReference type="CDD" id="cd03692">
    <property type="entry name" value="mtIF2_IVc"/>
    <property type="match status" value="1"/>
</dbReference>
<dbReference type="GO" id="GO:0003924">
    <property type="term" value="F:GTPase activity"/>
    <property type="evidence" value="ECO:0007669"/>
    <property type="project" value="UniProtKB-UniRule"/>
</dbReference>
<dbReference type="PANTHER" id="PTHR43381:SF5">
    <property type="entry name" value="TR-TYPE G DOMAIN-CONTAINING PROTEIN"/>
    <property type="match status" value="1"/>
</dbReference>
<evidence type="ECO:0000313" key="14">
    <source>
        <dbReference type="Proteomes" id="UP000807850"/>
    </source>
</evidence>
<dbReference type="FunFam" id="2.40.30.10:FF:000008">
    <property type="entry name" value="Translation initiation factor IF-2"/>
    <property type="match status" value="1"/>
</dbReference>
<dbReference type="InterPro" id="IPR036925">
    <property type="entry name" value="TIF_IF2_dom3_sf"/>
</dbReference>
<protein>
    <recommendedName>
        <fullName evidence="3 9">Translation initiation factor IF-2</fullName>
    </recommendedName>
</protein>
<dbReference type="HAMAP" id="MF_00100_B">
    <property type="entry name" value="IF_2_B"/>
    <property type="match status" value="1"/>
</dbReference>
<dbReference type="InterPro" id="IPR009000">
    <property type="entry name" value="Transl_B-barrel_sf"/>
</dbReference>
<accession>A0A9D6L557</accession>
<dbReference type="InterPro" id="IPR015760">
    <property type="entry name" value="TIF_IF2"/>
</dbReference>
<dbReference type="InterPro" id="IPR023115">
    <property type="entry name" value="TIF_IF2_dom3"/>
</dbReference>
<evidence type="ECO:0000256" key="3">
    <source>
        <dbReference type="ARBA" id="ARBA00020675"/>
    </source>
</evidence>
<dbReference type="SUPFAM" id="SSF52156">
    <property type="entry name" value="Initiation factor IF2/eIF5b, domain 3"/>
    <property type="match status" value="1"/>
</dbReference>
<dbReference type="InterPro" id="IPR053905">
    <property type="entry name" value="EF-G-like_DII"/>
</dbReference>
<evidence type="ECO:0000259" key="12">
    <source>
        <dbReference type="PROSITE" id="PS51722"/>
    </source>
</evidence>
<dbReference type="GO" id="GO:0005525">
    <property type="term" value="F:GTP binding"/>
    <property type="evidence" value="ECO:0007669"/>
    <property type="project" value="UniProtKB-KW"/>
</dbReference>
<dbReference type="Gene3D" id="2.40.30.10">
    <property type="entry name" value="Translation factors"/>
    <property type="match status" value="2"/>
</dbReference>
<dbReference type="Pfam" id="PF22042">
    <property type="entry name" value="EF-G_D2"/>
    <property type="match status" value="1"/>
</dbReference>
<feature type="binding site" evidence="9">
    <location>
        <begin position="249"/>
        <end position="252"/>
    </location>
    <ligand>
        <name>GTP</name>
        <dbReference type="ChEBI" id="CHEBI:37565"/>
    </ligand>
</feature>
<evidence type="ECO:0000256" key="1">
    <source>
        <dbReference type="ARBA" id="ARBA00004496"/>
    </source>
</evidence>
<proteinExistence type="inferred from homology"/>
<sequence>MGGGRGFKRRDRKKKKSVDDKLVLESVRKTLASLDTGSRRRHRRREDGEGEVAVEESKVLKTTEFVTVAELANMMEVKPQEVITVAMRLGMMATINKRLDKDSIQAVADEFGYGVEFVSELGSEAEIETEEAGEEHLTTRAPVVTVMGHVDHGKTSLLDYIRKTNVIAGESGGITQHIGAYDVELPGGRKICFLDTPGHEAFTAMRARGAQATDLVVLVVAADGGVMPQTIEAIDHAKAAGVPIVVAINKIDLPTADPMRIKTDLSNHGVIVEEFGGKNVSVEISAKKGTNIDKLLEMILLVADLLDLKADATRRARGVVLETRVERGRGVVASVLVQSGTLRAGDAFIAGQQYGRARAMFDERGRTVPVAGPSTPVEVLGWAGTPAAGDLFQAFAEEREAREVAARRQAVLREQEFRAAKTISFTDLHAQIAQGEVSELKLVLKGDVDGSVEALSESLGKIGSSEVQVRIIRQAVGQITESDVLLAAASGAIIVGFHVRPDARARELAAREHVEIRLYEVIYKVVEELKSALEGMLKPEIREVVLGAAEVRQVFKLSKSGTIAGSMVTSGTVPRTAKVRLLRDGTTVWNGRIGSLRRFKDDVKEVTTGFECGISLEGMNDLKVGDVIEAYTIEELARTL</sequence>
<reference evidence="13" key="1">
    <citation type="submission" date="2020-07" db="EMBL/GenBank/DDBJ databases">
        <title>Huge and variable diversity of episymbiotic CPR bacteria and DPANN archaea in groundwater ecosystems.</title>
        <authorList>
            <person name="He C.Y."/>
            <person name="Keren R."/>
            <person name="Whittaker M."/>
            <person name="Farag I.F."/>
            <person name="Doudna J."/>
            <person name="Cate J.H.D."/>
            <person name="Banfield J.F."/>
        </authorList>
    </citation>
    <scope>NUCLEOTIDE SEQUENCE</scope>
    <source>
        <strain evidence="13">NC_groundwater_928_Pr1_S-0.2um_72_17</strain>
    </source>
</reference>
<keyword evidence="4 9" id="KW-0963">Cytoplasm</keyword>
<comment type="caution">
    <text evidence="9">Lacks conserved residue(s) required for the propagation of feature annotation.</text>
</comment>
<dbReference type="InterPro" id="IPR006847">
    <property type="entry name" value="IF2_N"/>
</dbReference>
<gene>
    <name evidence="9 13" type="primary">infB</name>
    <name evidence="13" type="ORF">HY076_01725</name>
</gene>
<dbReference type="NCBIfam" id="TIGR00231">
    <property type="entry name" value="small_GTP"/>
    <property type="match status" value="1"/>
</dbReference>
<dbReference type="InterPro" id="IPR004161">
    <property type="entry name" value="EFTu-like_2"/>
</dbReference>
<evidence type="ECO:0000256" key="6">
    <source>
        <dbReference type="ARBA" id="ARBA00022741"/>
    </source>
</evidence>
<dbReference type="InterPro" id="IPR044145">
    <property type="entry name" value="IF2_II"/>
</dbReference>
<feature type="binding site" evidence="9">
    <location>
        <begin position="148"/>
        <end position="155"/>
    </location>
    <ligand>
        <name>GTP</name>
        <dbReference type="ChEBI" id="CHEBI:37565"/>
    </ligand>
</feature>
<keyword evidence="7 9" id="KW-0648">Protein biosynthesis</keyword>
<dbReference type="Proteomes" id="UP000807850">
    <property type="component" value="Unassembled WGS sequence"/>
</dbReference>
<dbReference type="Pfam" id="PF11987">
    <property type="entry name" value="IF-2"/>
    <property type="match status" value="1"/>
</dbReference>
<evidence type="ECO:0000256" key="8">
    <source>
        <dbReference type="ARBA" id="ARBA00023134"/>
    </source>
</evidence>
<evidence type="ECO:0000256" key="11">
    <source>
        <dbReference type="RuleBase" id="RU000645"/>
    </source>
</evidence>